<evidence type="ECO:0000313" key="3">
    <source>
        <dbReference type="EMBL" id="HJD52890.1"/>
    </source>
</evidence>
<protein>
    <submittedName>
        <fullName evidence="3">Efflux RND transporter periplasmic adaptor subunit</fullName>
    </submittedName>
</protein>
<evidence type="ECO:0000313" key="4">
    <source>
        <dbReference type="Proteomes" id="UP000787625"/>
    </source>
</evidence>
<dbReference type="EMBL" id="DWUP01000083">
    <property type="protein sequence ID" value="HJD52890.1"/>
    <property type="molecule type" value="Genomic_DNA"/>
</dbReference>
<dbReference type="GO" id="GO:0005886">
    <property type="term" value="C:plasma membrane"/>
    <property type="evidence" value="ECO:0007669"/>
    <property type="project" value="TreeGrafter"/>
</dbReference>
<proteinExistence type="predicted"/>
<evidence type="ECO:0000259" key="2">
    <source>
        <dbReference type="Pfam" id="PF25967"/>
    </source>
</evidence>
<sequence>TVVSDISEMYVYASLTEKELLGLIKRDGSQKSILEAYPKVKLILSDGSTYGEEGTIETISGAIDTSTGSVSIRATFQNPDRLLRSGGMANMVVPYHMTDVIVLPQTAFSEIQDKRFVFTLNADSTVNMTQVEVFGLDNGKDYVVTSGLDADAKVVVENASILKDGQKIVPVTKAKSEEAYKQALEDQKNGKLGL</sequence>
<organism evidence="3 4">
    <name type="scientific">Candidatus Avibacteroides avistercoris</name>
    <dbReference type="NCBI Taxonomy" id="2840690"/>
    <lineage>
        <taxon>Bacteria</taxon>
        <taxon>Pseudomonadati</taxon>
        <taxon>Bacteroidota</taxon>
        <taxon>Bacteroidia</taxon>
        <taxon>Bacteroidales</taxon>
        <taxon>Bacteroidaceae</taxon>
        <taxon>Bacteroidaceae incertae sedis</taxon>
        <taxon>Candidatus Avibacteroides</taxon>
    </lineage>
</organism>
<dbReference type="Pfam" id="PF25967">
    <property type="entry name" value="RND-MFP_C"/>
    <property type="match status" value="1"/>
</dbReference>
<dbReference type="Gene3D" id="2.40.30.170">
    <property type="match status" value="1"/>
</dbReference>
<accession>A0A9D2UI81</accession>
<dbReference type="SUPFAM" id="SSF111369">
    <property type="entry name" value="HlyD-like secretion proteins"/>
    <property type="match status" value="1"/>
</dbReference>
<comment type="caution">
    <text evidence="3">The sequence shown here is derived from an EMBL/GenBank/DDBJ whole genome shotgun (WGS) entry which is preliminary data.</text>
</comment>
<gene>
    <name evidence="3" type="ORF">IAA93_04100</name>
</gene>
<dbReference type="AlphaFoldDB" id="A0A9D2UI81"/>
<name>A0A9D2UI81_9BACT</name>
<dbReference type="Gene3D" id="2.40.420.20">
    <property type="match status" value="1"/>
</dbReference>
<feature type="domain" description="Multidrug resistance protein MdtA-like C-terminal permuted SH3" evidence="2">
    <location>
        <begin position="99"/>
        <end position="158"/>
    </location>
</feature>
<evidence type="ECO:0000259" key="1">
    <source>
        <dbReference type="Pfam" id="PF25944"/>
    </source>
</evidence>
<feature type="non-terminal residue" evidence="3">
    <location>
        <position position="1"/>
    </location>
</feature>
<reference evidence="3" key="2">
    <citation type="submission" date="2021-04" db="EMBL/GenBank/DDBJ databases">
        <authorList>
            <person name="Gilroy R."/>
        </authorList>
    </citation>
    <scope>NUCLEOTIDE SEQUENCE</scope>
    <source>
        <strain evidence="3">MalCec1-1739</strain>
    </source>
</reference>
<dbReference type="Proteomes" id="UP000787625">
    <property type="component" value="Unassembled WGS sequence"/>
</dbReference>
<dbReference type="GO" id="GO:0046677">
    <property type="term" value="P:response to antibiotic"/>
    <property type="evidence" value="ECO:0007669"/>
    <property type="project" value="TreeGrafter"/>
</dbReference>
<dbReference type="InterPro" id="IPR058627">
    <property type="entry name" value="MdtA-like_C"/>
</dbReference>
<dbReference type="PANTHER" id="PTHR30158">
    <property type="entry name" value="ACRA/E-RELATED COMPONENT OF DRUG EFFLUX TRANSPORTER"/>
    <property type="match status" value="1"/>
</dbReference>
<reference evidence="3" key="1">
    <citation type="journal article" date="2021" name="PeerJ">
        <title>Extensive microbial diversity within the chicken gut microbiome revealed by metagenomics and culture.</title>
        <authorList>
            <person name="Gilroy R."/>
            <person name="Ravi A."/>
            <person name="Getino M."/>
            <person name="Pursley I."/>
            <person name="Horton D.L."/>
            <person name="Alikhan N.F."/>
            <person name="Baker D."/>
            <person name="Gharbi K."/>
            <person name="Hall N."/>
            <person name="Watson M."/>
            <person name="Adriaenssens E.M."/>
            <person name="Foster-Nyarko E."/>
            <person name="Jarju S."/>
            <person name="Secka A."/>
            <person name="Antonio M."/>
            <person name="Oren A."/>
            <person name="Chaudhuri R.R."/>
            <person name="La Ragione R."/>
            <person name="Hildebrand F."/>
            <person name="Pallen M.J."/>
        </authorList>
    </citation>
    <scope>NUCLEOTIDE SEQUENCE</scope>
    <source>
        <strain evidence="3">MalCec1-1739</strain>
    </source>
</reference>
<dbReference type="InterPro" id="IPR058626">
    <property type="entry name" value="MdtA-like_b-barrel"/>
</dbReference>
<feature type="domain" description="Multidrug resistance protein MdtA-like beta-barrel" evidence="1">
    <location>
        <begin position="9"/>
        <end position="91"/>
    </location>
</feature>
<dbReference type="PANTHER" id="PTHR30158:SF23">
    <property type="entry name" value="MULTIDRUG RESISTANCE PROTEIN MEXA"/>
    <property type="match status" value="1"/>
</dbReference>
<dbReference type="Pfam" id="PF25944">
    <property type="entry name" value="Beta-barrel_RND"/>
    <property type="match status" value="1"/>
</dbReference>